<accession>A0ABU1CAK8</accession>
<dbReference type="SFLD" id="SFLDS00003">
    <property type="entry name" value="Haloacid_Dehalogenase"/>
    <property type="match status" value="1"/>
</dbReference>
<evidence type="ECO:0000256" key="3">
    <source>
        <dbReference type="ARBA" id="ARBA00022723"/>
    </source>
</evidence>
<protein>
    <submittedName>
        <fullName evidence="6">HAD-IA family hydrolase</fullName>
    </submittedName>
</protein>
<evidence type="ECO:0000256" key="1">
    <source>
        <dbReference type="ARBA" id="ARBA00001946"/>
    </source>
</evidence>
<keyword evidence="3" id="KW-0479">Metal-binding</keyword>
<dbReference type="SUPFAM" id="SSF56784">
    <property type="entry name" value="HAD-like"/>
    <property type="match status" value="1"/>
</dbReference>
<dbReference type="PANTHER" id="PTHR46193">
    <property type="entry name" value="6-PHOSPHOGLUCONATE PHOSPHATASE"/>
    <property type="match status" value="1"/>
</dbReference>
<dbReference type="Pfam" id="PF13419">
    <property type="entry name" value="HAD_2"/>
    <property type="match status" value="1"/>
</dbReference>
<evidence type="ECO:0000256" key="4">
    <source>
        <dbReference type="ARBA" id="ARBA00022842"/>
    </source>
</evidence>
<keyword evidence="6" id="KW-0378">Hydrolase</keyword>
<organism evidence="6 7">
    <name type="scientific">Lysobacter arvi</name>
    <dbReference type="NCBI Taxonomy" id="3038776"/>
    <lineage>
        <taxon>Bacteria</taxon>
        <taxon>Pseudomonadati</taxon>
        <taxon>Pseudomonadota</taxon>
        <taxon>Gammaproteobacteria</taxon>
        <taxon>Lysobacterales</taxon>
        <taxon>Lysobacteraceae</taxon>
        <taxon>Lysobacter</taxon>
    </lineage>
</organism>
<evidence type="ECO:0000256" key="5">
    <source>
        <dbReference type="ARBA" id="ARBA00023277"/>
    </source>
</evidence>
<dbReference type="Proteomes" id="UP001233535">
    <property type="component" value="Unassembled WGS sequence"/>
</dbReference>
<keyword evidence="4" id="KW-0460">Magnesium</keyword>
<evidence type="ECO:0000313" key="7">
    <source>
        <dbReference type="Proteomes" id="UP001233535"/>
    </source>
</evidence>
<gene>
    <name evidence="6" type="ORF">P8609_04515</name>
</gene>
<evidence type="ECO:0000313" key="6">
    <source>
        <dbReference type="EMBL" id="MDR0182234.1"/>
    </source>
</evidence>
<dbReference type="InterPro" id="IPR036412">
    <property type="entry name" value="HAD-like_sf"/>
</dbReference>
<keyword evidence="7" id="KW-1185">Reference proteome</keyword>
<dbReference type="SFLD" id="SFLDG01129">
    <property type="entry name" value="C1.5:_HAD__Beta-PGM__Phosphata"/>
    <property type="match status" value="1"/>
</dbReference>
<dbReference type="InterPro" id="IPR023198">
    <property type="entry name" value="PGP-like_dom2"/>
</dbReference>
<evidence type="ECO:0000256" key="2">
    <source>
        <dbReference type="ARBA" id="ARBA00006171"/>
    </source>
</evidence>
<sequence length="233" mass="25307">MSHDVTLLFDLDGTLVNTDELHFDAFRTLLADFGRSLSMETYRSRIMGGSNEAIMHELFPDEPADVQRQLAERKEALFRSAVTTLEPTRGLIELLDWAGRHGIRIGVVTNAPRPNAELMLGGIGIADRIDALVIGEELARGKPDPLPYLTGLERLGGDAARAFAFEDSLSGIRSASAAGIHTFGLRGALAESALRDAGANEVIDDFLSPVLWRRLERIEAEGPTRAGRSGATR</sequence>
<comment type="similarity">
    <text evidence="2">Belongs to the HAD-like hydrolase superfamily. CbbY/CbbZ/Gph/YieH family.</text>
</comment>
<name>A0ABU1CAK8_9GAMM</name>
<proteinExistence type="inferred from homology"/>
<dbReference type="CDD" id="cd07505">
    <property type="entry name" value="HAD_BPGM-like"/>
    <property type="match status" value="1"/>
</dbReference>
<dbReference type="RefSeq" id="WP_309261387.1">
    <property type="nucleotide sequence ID" value="NZ_JARUHG010000001.1"/>
</dbReference>
<dbReference type="Gene3D" id="3.40.50.1000">
    <property type="entry name" value="HAD superfamily/HAD-like"/>
    <property type="match status" value="1"/>
</dbReference>
<reference evidence="6 7" key="1">
    <citation type="submission" date="2023-04" db="EMBL/GenBank/DDBJ databases">
        <title>Lysobacter sp. strain UC isolated from soil sample.</title>
        <authorList>
            <person name="Choksket S."/>
            <person name="Harshvardhan F."/>
            <person name="Rana R."/>
            <person name="Patil P.B."/>
            <person name="Korpole S."/>
        </authorList>
    </citation>
    <scope>NUCLEOTIDE SEQUENCE [LARGE SCALE GENOMIC DNA]</scope>
    <source>
        <strain evidence="6 7">UC</strain>
    </source>
</reference>
<comment type="cofactor">
    <cofactor evidence="1">
        <name>Mg(2+)</name>
        <dbReference type="ChEBI" id="CHEBI:18420"/>
    </cofactor>
</comment>
<dbReference type="GO" id="GO:0016787">
    <property type="term" value="F:hydrolase activity"/>
    <property type="evidence" value="ECO:0007669"/>
    <property type="project" value="UniProtKB-KW"/>
</dbReference>
<dbReference type="InterPro" id="IPR051600">
    <property type="entry name" value="Beta-PGM-like"/>
</dbReference>
<dbReference type="PANTHER" id="PTHR46193:SF18">
    <property type="entry name" value="HEXITOL PHOSPHATASE B"/>
    <property type="match status" value="1"/>
</dbReference>
<comment type="caution">
    <text evidence="6">The sequence shown here is derived from an EMBL/GenBank/DDBJ whole genome shotgun (WGS) entry which is preliminary data.</text>
</comment>
<keyword evidence="5" id="KW-0119">Carbohydrate metabolism</keyword>
<dbReference type="InterPro" id="IPR006439">
    <property type="entry name" value="HAD-SF_hydro_IA"/>
</dbReference>
<dbReference type="InterPro" id="IPR023214">
    <property type="entry name" value="HAD_sf"/>
</dbReference>
<dbReference type="InterPro" id="IPR041492">
    <property type="entry name" value="HAD_2"/>
</dbReference>
<dbReference type="Gene3D" id="1.10.150.240">
    <property type="entry name" value="Putative phosphatase, domain 2"/>
    <property type="match status" value="1"/>
</dbReference>
<dbReference type="NCBIfam" id="TIGR01509">
    <property type="entry name" value="HAD-SF-IA-v3"/>
    <property type="match status" value="1"/>
</dbReference>
<dbReference type="EMBL" id="JARUHG010000001">
    <property type="protein sequence ID" value="MDR0182234.1"/>
    <property type="molecule type" value="Genomic_DNA"/>
</dbReference>